<protein>
    <submittedName>
        <fullName evidence="1">Uncharacterized protein</fullName>
    </submittedName>
</protein>
<evidence type="ECO:0000313" key="2">
    <source>
        <dbReference type="Proteomes" id="UP000001592"/>
    </source>
</evidence>
<reference evidence="1 2" key="1">
    <citation type="journal article" date="2007" name="Nat. Genet.">
        <title>Genomic analysis of Bartonella identifies type IV secretion systems as host adaptability factors.</title>
        <authorList>
            <person name="Saenz H.L."/>
            <person name="Engel P."/>
            <person name="Stoeckli M.C."/>
            <person name="Lanz C."/>
            <person name="Raddatz G."/>
            <person name="Vayssier-Taussat M."/>
            <person name="Birtles R."/>
            <person name="Schuster S.C."/>
            <person name="Dehio C."/>
        </authorList>
    </citation>
    <scope>NUCLEOTIDE SEQUENCE [LARGE SCALE GENOMIC DNA]</scope>
    <source>
        <strain evidence="2">DSM 28219 / CCUG 45778 / CIP 105476 / IBS 506</strain>
    </source>
</reference>
<proteinExistence type="predicted"/>
<dbReference type="EMBL" id="AM260525">
    <property type="protein sequence ID" value="CAK02373.1"/>
    <property type="molecule type" value="Genomic_DNA"/>
</dbReference>
<evidence type="ECO:0000313" key="1">
    <source>
        <dbReference type="EMBL" id="CAK02373.1"/>
    </source>
</evidence>
<dbReference type="Proteomes" id="UP000001592">
    <property type="component" value="Chromosome"/>
</dbReference>
<keyword evidence="2" id="KW-1185">Reference proteome</keyword>
<name>A9IYJ2_BART1</name>
<dbReference type="AlphaFoldDB" id="A9IYJ2"/>
<accession>A9IYJ2</accession>
<dbReference type="HOGENOM" id="CLU_3149907_0_0_5"/>
<dbReference type="KEGG" id="btr:BT_2366"/>
<sequence>MATGWHSVLRERCSSIKERDKQKREAISNLHYWNKILLWVLLKAVKLN</sequence>
<gene>
    <name evidence="1" type="primary">int</name>
    <name evidence="1" type="ordered locus">BT_2366</name>
</gene>
<organism evidence="1 2">
    <name type="scientific">Bartonella tribocorum (strain DSM 28219 / CCUG 45778 / CIP 105476 / IBS 506)</name>
    <dbReference type="NCBI Taxonomy" id="382640"/>
    <lineage>
        <taxon>Bacteria</taxon>
        <taxon>Pseudomonadati</taxon>
        <taxon>Pseudomonadota</taxon>
        <taxon>Alphaproteobacteria</taxon>
        <taxon>Hyphomicrobiales</taxon>
        <taxon>Bartonellaceae</taxon>
        <taxon>Bartonella</taxon>
    </lineage>
</organism>